<dbReference type="eggNOG" id="COG0811">
    <property type="taxonomic scope" value="Bacteria"/>
</dbReference>
<dbReference type="EMBL" id="CP008796">
    <property type="protein sequence ID" value="AIH03385.1"/>
    <property type="molecule type" value="Genomic_DNA"/>
</dbReference>
<evidence type="ECO:0000256" key="7">
    <source>
        <dbReference type="ARBA" id="ARBA00023136"/>
    </source>
</evidence>
<dbReference type="STRING" id="289377.HL41_00220"/>
<dbReference type="GO" id="GO:0055085">
    <property type="term" value="P:transmembrane transport"/>
    <property type="evidence" value="ECO:0007669"/>
    <property type="project" value="InterPro"/>
</dbReference>
<dbReference type="AlphaFoldDB" id="A0A075WR05"/>
<proteinExistence type="inferred from homology"/>
<sequence length="141" mass="15600">MEYLSWLVDYGIIGFLLVLSVISIAIGIERVGYYKRVDLANYKHPKELEVDLTRGLYVIATVGANAPYIGLLGTVLGIMLTFYTIGQEGMVDSKRIMVGLALALKATAVGLLVAIPSTAFYNYLLRKVKEKIALWEIQGNR</sequence>
<dbReference type="OrthoDB" id="9805133at2"/>
<dbReference type="InterPro" id="IPR002898">
    <property type="entry name" value="MotA_ExbB_proton_chnl"/>
</dbReference>
<reference evidence="11 12" key="1">
    <citation type="journal article" date="2015" name="Genome Announc.">
        <title>Genome Sequence of a Sulfate-Reducing Thermophilic Bacterium, Thermodesulfobacterium commune DSM 2178T (Phylum Thermodesulfobacteria).</title>
        <authorList>
            <person name="Bhatnagar S."/>
            <person name="Badger J.H."/>
            <person name="Madupu R."/>
            <person name="Khouri H.M."/>
            <person name="O'Connor E.M."/>
            <person name="Robb F.T."/>
            <person name="Ward N.L."/>
            <person name="Eisen J.A."/>
        </authorList>
    </citation>
    <scope>NUCLEOTIDE SEQUENCE [LARGE SCALE GENOMIC DNA]</scope>
    <source>
        <strain evidence="11 12">DSM 2178</strain>
    </source>
</reference>
<accession>A0A075WR05</accession>
<keyword evidence="5 8" id="KW-0653">Protein transport</keyword>
<dbReference type="KEGG" id="tcm:HL41_00220"/>
<keyword evidence="3" id="KW-1003">Cell membrane</keyword>
<evidence type="ECO:0000256" key="9">
    <source>
        <dbReference type="SAM" id="Phobius"/>
    </source>
</evidence>
<evidence type="ECO:0000256" key="5">
    <source>
        <dbReference type="ARBA" id="ARBA00022927"/>
    </source>
</evidence>
<feature type="transmembrane region" description="Helical" evidence="9">
    <location>
        <begin position="55"/>
        <end position="85"/>
    </location>
</feature>
<dbReference type="Pfam" id="PF01618">
    <property type="entry name" value="MotA_ExbB"/>
    <property type="match status" value="1"/>
</dbReference>
<keyword evidence="2 8" id="KW-0813">Transport</keyword>
<dbReference type="GO" id="GO:0005886">
    <property type="term" value="C:plasma membrane"/>
    <property type="evidence" value="ECO:0007669"/>
    <property type="project" value="UniProtKB-SubCell"/>
</dbReference>
<dbReference type="PANTHER" id="PTHR30625">
    <property type="entry name" value="PROTEIN TOLQ"/>
    <property type="match status" value="1"/>
</dbReference>
<feature type="domain" description="MotA/TolQ/ExbB proton channel" evidence="10">
    <location>
        <begin position="49"/>
        <end position="136"/>
    </location>
</feature>
<feature type="transmembrane region" description="Helical" evidence="9">
    <location>
        <begin position="97"/>
        <end position="124"/>
    </location>
</feature>
<keyword evidence="6 9" id="KW-1133">Transmembrane helix</keyword>
<evidence type="ECO:0000256" key="6">
    <source>
        <dbReference type="ARBA" id="ARBA00022989"/>
    </source>
</evidence>
<evidence type="ECO:0000256" key="1">
    <source>
        <dbReference type="ARBA" id="ARBA00004651"/>
    </source>
</evidence>
<dbReference type="GO" id="GO:0017038">
    <property type="term" value="P:protein import"/>
    <property type="evidence" value="ECO:0007669"/>
    <property type="project" value="TreeGrafter"/>
</dbReference>
<keyword evidence="4 9" id="KW-0812">Transmembrane</keyword>
<evidence type="ECO:0000259" key="10">
    <source>
        <dbReference type="Pfam" id="PF01618"/>
    </source>
</evidence>
<keyword evidence="7 9" id="KW-0472">Membrane</keyword>
<protein>
    <submittedName>
        <fullName evidence="11">Energy transducer TonB</fullName>
    </submittedName>
</protein>
<evidence type="ECO:0000313" key="11">
    <source>
        <dbReference type="EMBL" id="AIH03385.1"/>
    </source>
</evidence>
<feature type="transmembrane region" description="Helical" evidence="9">
    <location>
        <begin position="12"/>
        <end position="34"/>
    </location>
</feature>
<evidence type="ECO:0000256" key="3">
    <source>
        <dbReference type="ARBA" id="ARBA00022475"/>
    </source>
</evidence>
<evidence type="ECO:0000256" key="4">
    <source>
        <dbReference type="ARBA" id="ARBA00022692"/>
    </source>
</evidence>
<dbReference type="Proteomes" id="UP000028481">
    <property type="component" value="Chromosome"/>
</dbReference>
<dbReference type="InterPro" id="IPR014172">
    <property type="entry name" value="TonB_ExbB_2"/>
</dbReference>
<comment type="similarity">
    <text evidence="8">Belongs to the exbB/tolQ family.</text>
</comment>
<dbReference type="PaxDb" id="289377-HL41_00220"/>
<keyword evidence="12" id="KW-1185">Reference proteome</keyword>
<dbReference type="InterPro" id="IPR050790">
    <property type="entry name" value="ExbB/TolQ_transport"/>
</dbReference>
<evidence type="ECO:0000313" key="12">
    <source>
        <dbReference type="Proteomes" id="UP000028481"/>
    </source>
</evidence>
<comment type="subcellular location">
    <subcellularLocation>
        <location evidence="1">Cell membrane</location>
        <topology evidence="1">Multi-pass membrane protein</topology>
    </subcellularLocation>
    <subcellularLocation>
        <location evidence="8">Membrane</location>
        <topology evidence="8">Multi-pass membrane protein</topology>
    </subcellularLocation>
</comment>
<gene>
    <name evidence="11" type="ORF">HL41_00220</name>
</gene>
<dbReference type="HOGENOM" id="CLU_133317_0_0_0"/>
<organism evidence="11 12">
    <name type="scientific">Thermodesulfobacterium commune DSM 2178</name>
    <dbReference type="NCBI Taxonomy" id="289377"/>
    <lineage>
        <taxon>Bacteria</taxon>
        <taxon>Pseudomonadati</taxon>
        <taxon>Thermodesulfobacteriota</taxon>
        <taxon>Thermodesulfobacteria</taxon>
        <taxon>Thermodesulfobacteriales</taxon>
        <taxon>Thermodesulfobacteriaceae</taxon>
        <taxon>Thermodesulfobacterium</taxon>
    </lineage>
</organism>
<name>A0A075WR05_9BACT</name>
<dbReference type="NCBIfam" id="TIGR02805">
    <property type="entry name" value="exbB2"/>
    <property type="match status" value="1"/>
</dbReference>
<evidence type="ECO:0000256" key="2">
    <source>
        <dbReference type="ARBA" id="ARBA00022448"/>
    </source>
</evidence>
<dbReference type="RefSeq" id="WP_038062995.1">
    <property type="nucleotide sequence ID" value="NZ_CP008796.1"/>
</dbReference>
<dbReference type="PANTHER" id="PTHR30625:SF15">
    <property type="entry name" value="BIOPOLYMER TRANSPORT PROTEIN EXBB"/>
    <property type="match status" value="1"/>
</dbReference>
<evidence type="ECO:0000256" key="8">
    <source>
        <dbReference type="RuleBase" id="RU004057"/>
    </source>
</evidence>